<dbReference type="SUPFAM" id="SSF47928">
    <property type="entry name" value="N-terminal domain of the delta subunit of the F1F0-ATP synthase"/>
    <property type="match status" value="1"/>
</dbReference>
<accession>A0A067Q4L3</accession>
<evidence type="ECO:0000256" key="2">
    <source>
        <dbReference type="ARBA" id="ARBA00007046"/>
    </source>
</evidence>
<dbReference type="GO" id="GO:0016020">
    <property type="term" value="C:membrane"/>
    <property type="evidence" value="ECO:0007669"/>
    <property type="project" value="UniProtKB-SubCell"/>
</dbReference>
<dbReference type="Gene3D" id="1.10.520.20">
    <property type="entry name" value="N-terminal domain of the delta subunit of the F1F0-ATP synthase"/>
    <property type="match status" value="1"/>
</dbReference>
<proteinExistence type="inferred from homology"/>
<dbReference type="Pfam" id="PF00213">
    <property type="entry name" value="OSCP"/>
    <property type="match status" value="1"/>
</dbReference>
<dbReference type="GO" id="GO:0046933">
    <property type="term" value="F:proton-transporting ATP synthase activity, rotational mechanism"/>
    <property type="evidence" value="ECO:0007669"/>
    <property type="project" value="InterPro"/>
</dbReference>
<comment type="similarity">
    <text evidence="2">Belongs to the ATPase delta chain family.</text>
</comment>
<dbReference type="OrthoDB" id="1262810at2759"/>
<dbReference type="PANTHER" id="PTHR11910">
    <property type="entry name" value="ATP SYNTHASE DELTA CHAIN"/>
    <property type="match status" value="1"/>
</dbReference>
<keyword evidence="7" id="KW-0472">Membrane</keyword>
<evidence type="ECO:0000256" key="8">
    <source>
        <dbReference type="ARBA" id="ARBA00023310"/>
    </source>
</evidence>
<protein>
    <recommendedName>
        <fullName evidence="3">ATP synthase subunit 5, mitochondrial</fullName>
    </recommendedName>
</protein>
<keyword evidence="8" id="KW-0066">ATP synthesis</keyword>
<comment type="subcellular location">
    <subcellularLocation>
        <location evidence="1">Membrane</location>
    </subcellularLocation>
</comment>
<dbReference type="HOGENOM" id="CLU_085114_0_0_1"/>
<dbReference type="InterPro" id="IPR026015">
    <property type="entry name" value="ATP_synth_OSCP/delta_N_sf"/>
</dbReference>
<dbReference type="HAMAP" id="MF_01416">
    <property type="entry name" value="ATP_synth_delta_bact"/>
    <property type="match status" value="1"/>
</dbReference>
<evidence type="ECO:0000256" key="4">
    <source>
        <dbReference type="ARBA" id="ARBA00022448"/>
    </source>
</evidence>
<evidence type="ECO:0000256" key="3">
    <source>
        <dbReference type="ARBA" id="ARBA00014723"/>
    </source>
</evidence>
<dbReference type="NCBIfam" id="TIGR01145">
    <property type="entry name" value="ATP_synt_delta"/>
    <property type="match status" value="1"/>
</dbReference>
<dbReference type="AlphaFoldDB" id="A0A067Q4L3"/>
<keyword evidence="6" id="KW-0406">Ion transport</keyword>
<dbReference type="FunCoup" id="A0A067Q4L3">
    <property type="interactions" value="278"/>
</dbReference>
<keyword evidence="5" id="KW-0375">Hydrogen ion transport</keyword>
<evidence type="ECO:0000256" key="6">
    <source>
        <dbReference type="ARBA" id="ARBA00023065"/>
    </source>
</evidence>
<dbReference type="Proteomes" id="UP000027265">
    <property type="component" value="Unassembled WGS sequence"/>
</dbReference>
<dbReference type="InParanoid" id="A0A067Q4L3"/>
<dbReference type="InterPro" id="IPR000711">
    <property type="entry name" value="ATPase_OSCP/dsu"/>
</dbReference>
<sequence>MLSSARSAVASAGFGRRAASTIALKYSNAVYKAALSKSPQVLNKVQTDLNAIASVLKSTPELDGFVHNPSLTTKDRETGLSVLYQQAEGSKKEPLSDITKNLFSVLSDNARLGETLGVIEGFNELVALYKGELSVIVTSASPLPKDTLSRLETTLKQSQTAQQAKTLKITNKVNPSILGGIVVDFGEKSIDLSVSSRVNKLNSLLQQSV</sequence>
<gene>
    <name evidence="9" type="ORF">JAAARDRAFT_58144</name>
</gene>
<keyword evidence="4" id="KW-0813">Transport</keyword>
<evidence type="ECO:0000313" key="10">
    <source>
        <dbReference type="Proteomes" id="UP000027265"/>
    </source>
</evidence>
<name>A0A067Q4L3_9AGAM</name>
<evidence type="ECO:0000256" key="7">
    <source>
        <dbReference type="ARBA" id="ARBA00023136"/>
    </source>
</evidence>
<dbReference type="EMBL" id="KL197719">
    <property type="protein sequence ID" value="KDQ57536.1"/>
    <property type="molecule type" value="Genomic_DNA"/>
</dbReference>
<dbReference type="PRINTS" id="PR00125">
    <property type="entry name" value="ATPASEDELTA"/>
</dbReference>
<evidence type="ECO:0000256" key="1">
    <source>
        <dbReference type="ARBA" id="ARBA00004370"/>
    </source>
</evidence>
<reference evidence="10" key="1">
    <citation type="journal article" date="2014" name="Proc. Natl. Acad. Sci. U.S.A.">
        <title>Extensive sampling of basidiomycete genomes demonstrates inadequacy of the white-rot/brown-rot paradigm for wood decay fungi.</title>
        <authorList>
            <person name="Riley R."/>
            <person name="Salamov A.A."/>
            <person name="Brown D.W."/>
            <person name="Nagy L.G."/>
            <person name="Floudas D."/>
            <person name="Held B.W."/>
            <person name="Levasseur A."/>
            <person name="Lombard V."/>
            <person name="Morin E."/>
            <person name="Otillar R."/>
            <person name="Lindquist E.A."/>
            <person name="Sun H."/>
            <person name="LaButti K.M."/>
            <person name="Schmutz J."/>
            <person name="Jabbour D."/>
            <person name="Luo H."/>
            <person name="Baker S.E."/>
            <person name="Pisabarro A.G."/>
            <person name="Walton J.D."/>
            <person name="Blanchette R.A."/>
            <person name="Henrissat B."/>
            <person name="Martin F."/>
            <person name="Cullen D."/>
            <person name="Hibbett D.S."/>
            <person name="Grigoriev I.V."/>
        </authorList>
    </citation>
    <scope>NUCLEOTIDE SEQUENCE [LARGE SCALE GENOMIC DNA]</scope>
    <source>
        <strain evidence="10">MUCL 33604</strain>
    </source>
</reference>
<evidence type="ECO:0000256" key="5">
    <source>
        <dbReference type="ARBA" id="ARBA00022781"/>
    </source>
</evidence>
<evidence type="ECO:0000313" key="9">
    <source>
        <dbReference type="EMBL" id="KDQ57536.1"/>
    </source>
</evidence>
<dbReference type="STRING" id="933084.A0A067Q4L3"/>
<keyword evidence="10" id="KW-1185">Reference proteome</keyword>
<organism evidence="9 10">
    <name type="scientific">Jaapia argillacea MUCL 33604</name>
    <dbReference type="NCBI Taxonomy" id="933084"/>
    <lineage>
        <taxon>Eukaryota</taxon>
        <taxon>Fungi</taxon>
        <taxon>Dikarya</taxon>
        <taxon>Basidiomycota</taxon>
        <taxon>Agaricomycotina</taxon>
        <taxon>Agaricomycetes</taxon>
        <taxon>Agaricomycetidae</taxon>
        <taxon>Jaapiales</taxon>
        <taxon>Jaapiaceae</taxon>
        <taxon>Jaapia</taxon>
    </lineage>
</organism>